<evidence type="ECO:0000256" key="1">
    <source>
        <dbReference type="SAM" id="MobiDB-lite"/>
    </source>
</evidence>
<dbReference type="AlphaFoldDB" id="A0A2N7VFU6"/>
<sequence>MLHIHHLAPLLTRLTRFYVPSELRFTSLYYGKRACQVMISGNSRQHCAARQFSIKSAPKEEPTVMARESEGTEALAVALRVRQLMDKHGVPKRSQASVLSRILDLSFSAASRKMKGQLPWDLKQLGAVAGYFGEAASVLLTPEDESAGSLAVEGMLMVSPRALPCIIHMGDEAAGPSPLDLVALEIGGAWRAYPAEIAPPGKARSVFSLEVRPLTAQADKPTIAVVDDDTDTNEADNVCEYLNGHGLQAEAFYDLATFREQLKNTAYDAFVLDWLVNNETVEELIGEIRRSDNGSAPIFLLTGQLRTGKAHVDEIALVIQRFGCKWIEKPIRMPILLSEITHELSRTGPQGTDPIHPFQSRVRTLD</sequence>
<feature type="domain" description="Response regulatory" evidence="2">
    <location>
        <begin position="221"/>
        <end position="340"/>
    </location>
</feature>
<dbReference type="Pfam" id="PF08667">
    <property type="entry name" value="BetR"/>
    <property type="match status" value="1"/>
</dbReference>
<dbReference type="InterPro" id="IPR011006">
    <property type="entry name" value="CheY-like_superfamily"/>
</dbReference>
<dbReference type="Proteomes" id="UP000235616">
    <property type="component" value="Unassembled WGS sequence"/>
</dbReference>
<dbReference type="SMART" id="SM00448">
    <property type="entry name" value="REC"/>
    <property type="match status" value="1"/>
</dbReference>
<reference evidence="3 4" key="1">
    <citation type="submission" date="2018-01" db="EMBL/GenBank/DDBJ databases">
        <title>Whole genome analyses suggest that Burkholderia sensu lato contains two further novel genera in the rhizoxinica-symbiotica group Mycetohabitans gen. nov., and Trinickia gen. nov.: implications for the evolution of diazotrophy and nodulation in the Burkholderiaceae.</title>
        <authorList>
            <person name="Estrada-de los Santos P."/>
            <person name="Palmer M."/>
            <person name="Chavez-Ramirez B."/>
            <person name="Beukes C."/>
            <person name="Steenkamp E.T."/>
            <person name="Hirsch A.M."/>
            <person name="Manyaka P."/>
            <person name="Maluk M."/>
            <person name="Lafos M."/>
            <person name="Crook M."/>
            <person name="Gross E."/>
            <person name="Simon M.F."/>
            <person name="Bueno dos Reis Junior F."/>
            <person name="Poole P.S."/>
            <person name="Venter S.N."/>
            <person name="James E.K."/>
        </authorList>
    </citation>
    <scope>NUCLEOTIDE SEQUENCE [LARGE SCALE GENOMIC DNA]</scope>
    <source>
        <strain evidence="3 4">GIMN1.004</strain>
    </source>
</reference>
<protein>
    <recommendedName>
        <fullName evidence="2">Response regulatory domain-containing protein</fullName>
    </recommendedName>
</protein>
<dbReference type="SUPFAM" id="SSF52172">
    <property type="entry name" value="CheY-like"/>
    <property type="match status" value="1"/>
</dbReference>
<keyword evidence="4" id="KW-1185">Reference proteome</keyword>
<evidence type="ECO:0000313" key="3">
    <source>
        <dbReference type="EMBL" id="PMS16019.1"/>
    </source>
</evidence>
<dbReference type="GO" id="GO:0000160">
    <property type="term" value="P:phosphorelay signal transduction system"/>
    <property type="evidence" value="ECO:0007669"/>
    <property type="project" value="InterPro"/>
</dbReference>
<organism evidence="3 4">
    <name type="scientific">Trinickia dabaoshanensis</name>
    <dbReference type="NCBI Taxonomy" id="564714"/>
    <lineage>
        <taxon>Bacteria</taxon>
        <taxon>Pseudomonadati</taxon>
        <taxon>Pseudomonadota</taxon>
        <taxon>Betaproteobacteria</taxon>
        <taxon>Burkholderiales</taxon>
        <taxon>Burkholderiaceae</taxon>
        <taxon>Trinickia</taxon>
    </lineage>
</organism>
<proteinExistence type="predicted"/>
<dbReference type="Gene3D" id="3.40.50.2300">
    <property type="match status" value="1"/>
</dbReference>
<evidence type="ECO:0000259" key="2">
    <source>
        <dbReference type="SMART" id="SM00448"/>
    </source>
</evidence>
<dbReference type="InterPro" id="IPR013975">
    <property type="entry name" value="Tscrpt_reg_BetR_N"/>
</dbReference>
<comment type="caution">
    <text evidence="3">The sequence shown here is derived from an EMBL/GenBank/DDBJ whole genome shotgun (WGS) entry which is preliminary data.</text>
</comment>
<gene>
    <name evidence="3" type="ORF">C0Z18_25195</name>
</gene>
<accession>A0A2N7VFU6</accession>
<name>A0A2N7VFU6_9BURK</name>
<feature type="region of interest" description="Disordered" evidence="1">
    <location>
        <begin position="346"/>
        <end position="366"/>
    </location>
</feature>
<dbReference type="InterPro" id="IPR001789">
    <property type="entry name" value="Sig_transdc_resp-reg_receiver"/>
</dbReference>
<dbReference type="EMBL" id="PNYA01000027">
    <property type="protein sequence ID" value="PMS16019.1"/>
    <property type="molecule type" value="Genomic_DNA"/>
</dbReference>
<evidence type="ECO:0000313" key="4">
    <source>
        <dbReference type="Proteomes" id="UP000235616"/>
    </source>
</evidence>